<protein>
    <submittedName>
        <fullName evidence="2">Uncharacterized protein</fullName>
    </submittedName>
</protein>
<proteinExistence type="predicted"/>
<gene>
    <name evidence="2" type="ORF">EDM02_00590</name>
</gene>
<name>A0A3N2QDC6_9BACT</name>
<evidence type="ECO:0000313" key="2">
    <source>
        <dbReference type="EMBL" id="ROT47774.1"/>
    </source>
</evidence>
<evidence type="ECO:0000313" key="3">
    <source>
        <dbReference type="Proteomes" id="UP000270927"/>
    </source>
</evidence>
<accession>A0A3N2QDC6</accession>
<sequence>MNQRMMQASRMENLVEKVNNLKVEPIQKLPDHINDIIIAHGFDFTPPYLQRLLKGFDQFSQETIPSSNFKISYLPRLMAWMVLIHNVLNCTCSSNMSFGNDKTTIYTNNDAELRGLSSSCFYKAAEQFQQTIDRIFKILDDRKLLVAGQPLSIRDNVFFEPVIQEILNLFMPHSDEEKQAMQQINRPDNRDSDIFELSMHRIIGIPTIPVNMNKRLLIDGNMMLAVICMQLKSGFTGSPSAILEETTKCKTDICQIRKSMATICAKHILFWRKEGYHYFVAPAKKNSSMVDQAFVKWKPCNTVSNAEEALTFPTFIYANNALETRSGIMIEVDLSINQVFIGYKDDYKAYRISMIDYDRREFAKNFLSTFFPELSTTKQRKQEWFNKFIAMPRTYKEWQSIGLEEFFNQEEDKNIRNFFTELGFNSDNLPDTLKILEDYTSYMERETKSQRRAAKKAAAAEEEERKQNQKKRNKERLSFLQEQPMNNYNDLIKFINVCNKSRSEQSGTTTTSSRGSHRTLHTPSGIVSAVVPHGRQKGNKVSKETQKNLQRRIGSNNNDGD</sequence>
<feature type="region of interest" description="Disordered" evidence="1">
    <location>
        <begin position="502"/>
        <end position="561"/>
    </location>
</feature>
<feature type="compositionally biased region" description="Low complexity" evidence="1">
    <location>
        <begin position="504"/>
        <end position="514"/>
    </location>
</feature>
<dbReference type="Proteomes" id="UP000270927">
    <property type="component" value="Unassembled WGS sequence"/>
</dbReference>
<dbReference type="AlphaFoldDB" id="A0A3N2QDC6"/>
<dbReference type="EMBL" id="RARA01000013">
    <property type="protein sequence ID" value="ROT47774.1"/>
    <property type="molecule type" value="Genomic_DNA"/>
</dbReference>
<comment type="caution">
    <text evidence="2">The sequence shown here is derived from an EMBL/GenBank/DDBJ whole genome shotgun (WGS) entry which is preliminary data.</text>
</comment>
<feature type="region of interest" description="Disordered" evidence="1">
    <location>
        <begin position="446"/>
        <end position="482"/>
    </location>
</feature>
<reference evidence="2 3" key="1">
    <citation type="submission" date="2018-09" db="EMBL/GenBank/DDBJ databases">
        <title>Comparative Genomics of Wolbachia-Cardinium Dual Endosymbiosis in a Plant-Parasitic Nematode.</title>
        <authorList>
            <person name="Brown A.M.V."/>
            <person name="Wasala S.K."/>
            <person name="Howe D.K."/>
            <person name="Peetz A.B."/>
            <person name="Zasada I.A."/>
            <person name="Denver D.R."/>
        </authorList>
    </citation>
    <scope>NUCLEOTIDE SEQUENCE [LARGE SCALE GENOMIC DNA]</scope>
    <source>
        <strain evidence="2 3">Pp_1</strain>
    </source>
</reference>
<evidence type="ECO:0000256" key="1">
    <source>
        <dbReference type="SAM" id="MobiDB-lite"/>
    </source>
</evidence>
<keyword evidence="3" id="KW-1185">Reference proteome</keyword>
<organism evidence="2 3">
    <name type="scientific">Candidatus Cardinium hertigii</name>
    <dbReference type="NCBI Taxonomy" id="247481"/>
    <lineage>
        <taxon>Bacteria</taxon>
        <taxon>Pseudomonadati</taxon>
        <taxon>Bacteroidota</taxon>
        <taxon>Cytophagia</taxon>
        <taxon>Cytophagales</taxon>
        <taxon>Amoebophilaceae</taxon>
        <taxon>Candidatus Cardinium</taxon>
    </lineage>
</organism>